<dbReference type="AlphaFoldDB" id="A0A843W4A4"/>
<protein>
    <submittedName>
        <fullName evidence="1">Uncharacterized protein</fullName>
    </submittedName>
</protein>
<name>A0A843W4A4_COLES</name>
<reference evidence="1" key="1">
    <citation type="submission" date="2017-07" db="EMBL/GenBank/DDBJ databases">
        <title>Taro Niue Genome Assembly and Annotation.</title>
        <authorList>
            <person name="Atibalentja N."/>
            <person name="Keating K."/>
            <person name="Fields C.J."/>
        </authorList>
    </citation>
    <scope>NUCLEOTIDE SEQUENCE</scope>
    <source>
        <strain evidence="1">Niue_2</strain>
        <tissue evidence="1">Leaf</tissue>
    </source>
</reference>
<evidence type="ECO:0000313" key="1">
    <source>
        <dbReference type="EMBL" id="MQM04682.1"/>
    </source>
</evidence>
<dbReference type="Proteomes" id="UP000652761">
    <property type="component" value="Unassembled WGS sequence"/>
</dbReference>
<keyword evidence="2" id="KW-1185">Reference proteome</keyword>
<sequence length="71" mass="8082">MQQMLLISSLRKMKSFRERVGSFTGPSAIAERGEYELDEEANDLEDPPRPNTFLARVVEAAEEEEEEHGDV</sequence>
<accession>A0A843W4A4</accession>
<evidence type="ECO:0000313" key="2">
    <source>
        <dbReference type="Proteomes" id="UP000652761"/>
    </source>
</evidence>
<gene>
    <name evidence="1" type="ORF">Taro_037485</name>
</gene>
<dbReference type="EMBL" id="NMUH01003266">
    <property type="protein sequence ID" value="MQM04682.1"/>
    <property type="molecule type" value="Genomic_DNA"/>
</dbReference>
<proteinExistence type="predicted"/>
<comment type="caution">
    <text evidence="1">The sequence shown here is derived from an EMBL/GenBank/DDBJ whole genome shotgun (WGS) entry which is preliminary data.</text>
</comment>
<organism evidence="1 2">
    <name type="scientific">Colocasia esculenta</name>
    <name type="common">Wild taro</name>
    <name type="synonym">Arum esculentum</name>
    <dbReference type="NCBI Taxonomy" id="4460"/>
    <lineage>
        <taxon>Eukaryota</taxon>
        <taxon>Viridiplantae</taxon>
        <taxon>Streptophyta</taxon>
        <taxon>Embryophyta</taxon>
        <taxon>Tracheophyta</taxon>
        <taxon>Spermatophyta</taxon>
        <taxon>Magnoliopsida</taxon>
        <taxon>Liliopsida</taxon>
        <taxon>Araceae</taxon>
        <taxon>Aroideae</taxon>
        <taxon>Colocasieae</taxon>
        <taxon>Colocasia</taxon>
    </lineage>
</organism>